<keyword evidence="4 7" id="KW-0521">NADP</keyword>
<keyword evidence="2 7" id="KW-0055">Arginine biosynthesis</keyword>
<dbReference type="CDD" id="cd23934">
    <property type="entry name" value="AGPR_1_C"/>
    <property type="match status" value="1"/>
</dbReference>
<dbReference type="EC" id="1.2.1.38" evidence="7"/>
<dbReference type="InterPro" id="IPR058924">
    <property type="entry name" value="AGPR_dimerisation_dom"/>
</dbReference>
<dbReference type="SUPFAM" id="SSF55347">
    <property type="entry name" value="Glyceraldehyde-3-phosphate dehydrogenase-like, C-terminal domain"/>
    <property type="match status" value="1"/>
</dbReference>
<evidence type="ECO:0000256" key="2">
    <source>
        <dbReference type="ARBA" id="ARBA00022571"/>
    </source>
</evidence>
<reference evidence="9 10" key="1">
    <citation type="submission" date="2019-04" db="EMBL/GenBank/DDBJ databases">
        <title>Thalassotalea guangxiensis sp. nov., isolated from sediment of the coastal wetland.</title>
        <authorList>
            <person name="Zheng S."/>
            <person name="Zhang D."/>
        </authorList>
    </citation>
    <scope>NUCLEOTIDE SEQUENCE [LARGE SCALE GENOMIC DNA]</scope>
    <source>
        <strain evidence="9 10">ZS-4</strain>
    </source>
</reference>
<dbReference type="GO" id="GO:0005737">
    <property type="term" value="C:cytoplasm"/>
    <property type="evidence" value="ECO:0007669"/>
    <property type="project" value="UniProtKB-SubCell"/>
</dbReference>
<dbReference type="GO" id="GO:0070401">
    <property type="term" value="F:NADP+ binding"/>
    <property type="evidence" value="ECO:0007669"/>
    <property type="project" value="InterPro"/>
</dbReference>
<dbReference type="HAMAP" id="MF_00150">
    <property type="entry name" value="ArgC_type1"/>
    <property type="match status" value="1"/>
</dbReference>
<protein>
    <recommendedName>
        <fullName evidence="7">N-acetyl-gamma-glutamyl-phosphate reductase</fullName>
        <shortName evidence="7">AGPR</shortName>
        <ecNumber evidence="7">1.2.1.38</ecNumber>
    </recommendedName>
    <alternativeName>
        <fullName evidence="7">N-acetyl-glutamate semialdehyde dehydrogenase</fullName>
        <shortName evidence="7">NAGSA dehydrogenase</shortName>
    </alternativeName>
</protein>
<dbReference type="InterPro" id="IPR000706">
    <property type="entry name" value="AGPR_type-1"/>
</dbReference>
<sequence>MKVAIVGASGYVGAELTILLARHPAITGMHLLVSEFSDAKGIRFSQLYPRWQSTSRFSEQRLQAFNGDWLATFGSELDVVFMATPHEYSQQWASAFLEQGVKVIDLSGAFRLNLAEDYPTYYGFEHHYPQLLEQAVYGLAEFNYQQITDANLIAVPGCYPTASLLASKPVTNANLQQPDTHIIVNGISGVSGAGRKASLNSSFNEVSLTAYNVLQHRHQPEISQQCGHSVIFNPHLAPFKRGLMATVTIHCHEQVKTDDVQQAFAKAYSPVTTPLVRVTQQWPKIDDVTYTPFANLHWQYDEDKRILVVSCVIDNLLKGAASQAVQCFNLAMQQPPGAALFDQGVMA</sequence>
<evidence type="ECO:0000313" key="10">
    <source>
        <dbReference type="Proteomes" id="UP000307999"/>
    </source>
</evidence>
<comment type="function">
    <text evidence="7">Catalyzes the NADPH-dependent reduction of N-acetyl-5-glutamyl phosphate to yield N-acetyl-L-glutamate 5-semialdehyde.</text>
</comment>
<dbReference type="Gene3D" id="3.30.360.10">
    <property type="entry name" value="Dihydrodipicolinate Reductase, domain 2"/>
    <property type="match status" value="1"/>
</dbReference>
<dbReference type="EMBL" id="SWDB01000007">
    <property type="protein sequence ID" value="TKB46708.1"/>
    <property type="molecule type" value="Genomic_DNA"/>
</dbReference>
<comment type="subcellular location">
    <subcellularLocation>
        <location evidence="7">Cytoplasm</location>
    </subcellularLocation>
</comment>
<dbReference type="GO" id="GO:0003942">
    <property type="term" value="F:N-acetyl-gamma-glutamyl-phosphate reductase activity"/>
    <property type="evidence" value="ECO:0007669"/>
    <property type="project" value="UniProtKB-UniRule"/>
</dbReference>
<dbReference type="GO" id="GO:0051287">
    <property type="term" value="F:NAD binding"/>
    <property type="evidence" value="ECO:0007669"/>
    <property type="project" value="InterPro"/>
</dbReference>
<comment type="caution">
    <text evidence="9">The sequence shown here is derived from an EMBL/GenBank/DDBJ whole genome shotgun (WGS) entry which is preliminary data.</text>
</comment>
<dbReference type="SMART" id="SM00859">
    <property type="entry name" value="Semialdhyde_dh"/>
    <property type="match status" value="1"/>
</dbReference>
<organism evidence="9 10">
    <name type="scientific">Thalassotalea mangrovi</name>
    <dbReference type="NCBI Taxonomy" id="2572245"/>
    <lineage>
        <taxon>Bacteria</taxon>
        <taxon>Pseudomonadati</taxon>
        <taxon>Pseudomonadota</taxon>
        <taxon>Gammaproteobacteria</taxon>
        <taxon>Alteromonadales</taxon>
        <taxon>Colwelliaceae</taxon>
        <taxon>Thalassotalea</taxon>
    </lineage>
</organism>
<dbReference type="SUPFAM" id="SSF51735">
    <property type="entry name" value="NAD(P)-binding Rossmann-fold domains"/>
    <property type="match status" value="1"/>
</dbReference>
<dbReference type="GO" id="GO:0006526">
    <property type="term" value="P:L-arginine biosynthetic process"/>
    <property type="evidence" value="ECO:0007669"/>
    <property type="project" value="UniProtKB-UniRule"/>
</dbReference>
<dbReference type="AlphaFoldDB" id="A0A4U1B8V6"/>
<dbReference type="UniPathway" id="UPA00068">
    <property type="reaction ID" value="UER00108"/>
</dbReference>
<evidence type="ECO:0000256" key="5">
    <source>
        <dbReference type="ARBA" id="ARBA00023002"/>
    </source>
</evidence>
<evidence type="ECO:0000256" key="1">
    <source>
        <dbReference type="ARBA" id="ARBA00004862"/>
    </source>
</evidence>
<evidence type="ECO:0000256" key="4">
    <source>
        <dbReference type="ARBA" id="ARBA00022857"/>
    </source>
</evidence>
<comment type="pathway">
    <text evidence="1 7">Amino-acid biosynthesis; L-arginine biosynthesis; N(2)-acetyl-L-ornithine from L-glutamate: step 3/4.</text>
</comment>
<evidence type="ECO:0000256" key="3">
    <source>
        <dbReference type="ARBA" id="ARBA00022605"/>
    </source>
</evidence>
<dbReference type="Gene3D" id="3.40.50.720">
    <property type="entry name" value="NAD(P)-binding Rossmann-like Domain"/>
    <property type="match status" value="1"/>
</dbReference>
<evidence type="ECO:0000259" key="8">
    <source>
        <dbReference type="SMART" id="SM00859"/>
    </source>
</evidence>
<dbReference type="FunFam" id="3.30.360.10:FF:000014">
    <property type="entry name" value="N-acetyl-gamma-glutamyl-phosphate reductase"/>
    <property type="match status" value="1"/>
</dbReference>
<dbReference type="InterPro" id="IPR050085">
    <property type="entry name" value="AGPR"/>
</dbReference>
<keyword evidence="3 7" id="KW-0028">Amino-acid biosynthesis</keyword>
<dbReference type="PANTHER" id="PTHR32338:SF10">
    <property type="entry name" value="N-ACETYL-GAMMA-GLUTAMYL-PHOSPHATE REDUCTASE, CHLOROPLASTIC-RELATED"/>
    <property type="match status" value="1"/>
</dbReference>
<dbReference type="CDD" id="cd17895">
    <property type="entry name" value="AGPR_1_N"/>
    <property type="match status" value="1"/>
</dbReference>
<feature type="domain" description="Semialdehyde dehydrogenase NAD-binding" evidence="8">
    <location>
        <begin position="2"/>
        <end position="150"/>
    </location>
</feature>
<dbReference type="Proteomes" id="UP000307999">
    <property type="component" value="Unassembled WGS sequence"/>
</dbReference>
<dbReference type="NCBIfam" id="TIGR01850">
    <property type="entry name" value="argC"/>
    <property type="match status" value="1"/>
</dbReference>
<comment type="catalytic activity">
    <reaction evidence="6 7">
        <text>N-acetyl-L-glutamate 5-semialdehyde + phosphate + NADP(+) = N-acetyl-L-glutamyl 5-phosphate + NADPH + H(+)</text>
        <dbReference type="Rhea" id="RHEA:21588"/>
        <dbReference type="ChEBI" id="CHEBI:15378"/>
        <dbReference type="ChEBI" id="CHEBI:29123"/>
        <dbReference type="ChEBI" id="CHEBI:43474"/>
        <dbReference type="ChEBI" id="CHEBI:57783"/>
        <dbReference type="ChEBI" id="CHEBI:57936"/>
        <dbReference type="ChEBI" id="CHEBI:58349"/>
        <dbReference type="EC" id="1.2.1.38"/>
    </reaction>
</comment>
<dbReference type="InterPro" id="IPR036291">
    <property type="entry name" value="NAD(P)-bd_dom_sf"/>
</dbReference>
<keyword evidence="7" id="KW-0963">Cytoplasm</keyword>
<feature type="active site" evidence="7">
    <location>
        <position position="158"/>
    </location>
</feature>
<proteinExistence type="inferred from homology"/>
<keyword evidence="10" id="KW-1185">Reference proteome</keyword>
<dbReference type="InterPro" id="IPR000534">
    <property type="entry name" value="Semialdehyde_DH_NAD-bd"/>
</dbReference>
<name>A0A4U1B8V6_9GAMM</name>
<comment type="similarity">
    <text evidence="7">Belongs to the NAGSA dehydrogenase family. Type 1 subfamily.</text>
</comment>
<dbReference type="Pfam" id="PF01118">
    <property type="entry name" value="Semialdhyde_dh"/>
    <property type="match status" value="1"/>
</dbReference>
<dbReference type="RefSeq" id="WP_136734775.1">
    <property type="nucleotide sequence ID" value="NZ_SWDB01000007.1"/>
</dbReference>
<gene>
    <name evidence="7 9" type="primary">argC</name>
    <name evidence="9" type="ORF">E8M12_03900</name>
</gene>
<evidence type="ECO:0000256" key="6">
    <source>
        <dbReference type="ARBA" id="ARBA00050557"/>
    </source>
</evidence>
<evidence type="ECO:0000313" key="9">
    <source>
        <dbReference type="EMBL" id="TKB46708.1"/>
    </source>
</evidence>
<dbReference type="Pfam" id="PF22698">
    <property type="entry name" value="Semialdhyde_dhC_1"/>
    <property type="match status" value="1"/>
</dbReference>
<accession>A0A4U1B8V6</accession>
<dbReference type="PANTHER" id="PTHR32338">
    <property type="entry name" value="N-ACETYL-GAMMA-GLUTAMYL-PHOSPHATE REDUCTASE, CHLOROPLASTIC-RELATED-RELATED"/>
    <property type="match status" value="1"/>
</dbReference>
<dbReference type="OrthoDB" id="9801289at2"/>
<keyword evidence="5 7" id="KW-0560">Oxidoreductase</keyword>
<evidence type="ECO:0000256" key="7">
    <source>
        <dbReference type="HAMAP-Rule" id="MF_00150"/>
    </source>
</evidence>